<dbReference type="EMBL" id="CATIWC010001328">
    <property type="protein sequence ID" value="CAI8584029.1"/>
    <property type="molecule type" value="Genomic_DNA"/>
</dbReference>
<evidence type="ECO:0008006" key="3">
    <source>
        <dbReference type="Google" id="ProtNLM"/>
    </source>
</evidence>
<dbReference type="AlphaFoldDB" id="A0AAV0YEM8"/>
<evidence type="ECO:0000313" key="1">
    <source>
        <dbReference type="EMBL" id="CAI8584029.1"/>
    </source>
</evidence>
<organism evidence="1 2">
    <name type="scientific">Vicia faba</name>
    <name type="common">Broad bean</name>
    <name type="synonym">Faba vulgaris</name>
    <dbReference type="NCBI Taxonomy" id="3906"/>
    <lineage>
        <taxon>Eukaryota</taxon>
        <taxon>Viridiplantae</taxon>
        <taxon>Streptophyta</taxon>
        <taxon>Embryophyta</taxon>
        <taxon>Tracheophyta</taxon>
        <taxon>Spermatophyta</taxon>
        <taxon>Magnoliopsida</taxon>
        <taxon>eudicotyledons</taxon>
        <taxon>Gunneridae</taxon>
        <taxon>Pentapetalae</taxon>
        <taxon>rosids</taxon>
        <taxon>fabids</taxon>
        <taxon>Fabales</taxon>
        <taxon>Fabaceae</taxon>
        <taxon>Papilionoideae</taxon>
        <taxon>50 kb inversion clade</taxon>
        <taxon>NPAAA clade</taxon>
        <taxon>Hologalegina</taxon>
        <taxon>IRL clade</taxon>
        <taxon>Fabeae</taxon>
        <taxon>Vicia</taxon>
    </lineage>
</organism>
<gene>
    <name evidence="1" type="ORF">VFH_U055520</name>
</gene>
<sequence>MTAVKSFMSKEWNFVKLPLMFFNDEGYFILKFKTEKEREEVMLKGLYTIRNMPMGENSLGKIGSVIGTSLFTDECIAEIVIKYEGKDMKQKVEYEWRPQFCERCQKMGLVCPKDKKPKVKMWQPKVVSEKGNTSQMSMNDVMEASCDSGDASEEIKVNEDEGFWTEVVKGNRERGKLPVETVKNIFRSNGFGSLVVWNESKVHPIGVP</sequence>
<protein>
    <recommendedName>
        <fullName evidence="3">DUF4283 domain-containing protein</fullName>
    </recommendedName>
</protein>
<name>A0AAV0YEM8_VICFA</name>
<dbReference type="PANTHER" id="PTHR33233">
    <property type="entry name" value="ENDONUCLEASE/EXONUCLEASE/PHOSPHATASE"/>
    <property type="match status" value="1"/>
</dbReference>
<proteinExistence type="predicted"/>
<keyword evidence="2" id="KW-1185">Reference proteome</keyword>
<comment type="caution">
    <text evidence="1">The sequence shown here is derived from an EMBL/GenBank/DDBJ whole genome shotgun (WGS) entry which is preliminary data.</text>
</comment>
<dbReference type="Proteomes" id="UP001157006">
    <property type="component" value="Unassembled WGS sequence"/>
</dbReference>
<dbReference type="PANTHER" id="PTHR33233:SF17">
    <property type="entry name" value="DUF4283 DOMAIN-CONTAINING PROTEIN"/>
    <property type="match status" value="1"/>
</dbReference>
<reference evidence="1 2" key="1">
    <citation type="submission" date="2023-01" db="EMBL/GenBank/DDBJ databases">
        <authorList>
            <person name="Kreplak J."/>
        </authorList>
    </citation>
    <scope>NUCLEOTIDE SEQUENCE [LARGE SCALE GENOMIC DNA]</scope>
</reference>
<evidence type="ECO:0000313" key="2">
    <source>
        <dbReference type="Proteomes" id="UP001157006"/>
    </source>
</evidence>
<accession>A0AAV0YEM8</accession>